<dbReference type="InterPro" id="IPR050300">
    <property type="entry name" value="GDXG_lipolytic_enzyme"/>
</dbReference>
<dbReference type="InterPro" id="IPR013094">
    <property type="entry name" value="AB_hydrolase_3"/>
</dbReference>
<comment type="similarity">
    <text evidence="1">Belongs to the 'GDXG' lipolytic enzyme family.</text>
</comment>
<keyword evidence="2 4" id="KW-0378">Hydrolase</keyword>
<dbReference type="InterPro" id="IPR029058">
    <property type="entry name" value="AB_hydrolase_fold"/>
</dbReference>
<evidence type="ECO:0000313" key="4">
    <source>
        <dbReference type="EMBL" id="CDN86305.1"/>
    </source>
</evidence>
<proteinExistence type="inferred from homology"/>
<dbReference type="Proteomes" id="UP000028878">
    <property type="component" value="Unassembled WGS sequence"/>
</dbReference>
<evidence type="ECO:0000256" key="2">
    <source>
        <dbReference type="ARBA" id="ARBA00022801"/>
    </source>
</evidence>
<dbReference type="SUPFAM" id="SSF53474">
    <property type="entry name" value="alpha/beta-Hydrolases"/>
    <property type="match status" value="1"/>
</dbReference>
<organism evidence="4 5">
    <name type="scientific">Hydrogenophaga intermedia</name>
    <dbReference type="NCBI Taxonomy" id="65786"/>
    <lineage>
        <taxon>Bacteria</taxon>
        <taxon>Pseudomonadati</taxon>
        <taxon>Pseudomonadota</taxon>
        <taxon>Betaproteobacteria</taxon>
        <taxon>Burkholderiales</taxon>
        <taxon>Comamonadaceae</taxon>
        <taxon>Hydrogenophaga</taxon>
    </lineage>
</organism>
<name>A0A1L1PLV3_HYDIT</name>
<dbReference type="RefSeq" id="WP_009517346.1">
    <property type="nucleotide sequence ID" value="NZ_CCAE010000003.1"/>
</dbReference>
<keyword evidence="5" id="KW-1185">Reference proteome</keyword>
<protein>
    <submittedName>
        <fullName evidence="4">Alpha/beta hydrolase domain-containing protein</fullName>
    </submittedName>
</protein>
<feature type="domain" description="Alpha/beta hydrolase fold-3" evidence="3">
    <location>
        <begin position="39"/>
        <end position="233"/>
    </location>
</feature>
<gene>
    <name evidence="4" type="ORF">BN948_00706</name>
</gene>
<dbReference type="PROSITE" id="PS01173">
    <property type="entry name" value="LIPASE_GDXG_HIS"/>
    <property type="match status" value="1"/>
</dbReference>
<dbReference type="PANTHER" id="PTHR48081">
    <property type="entry name" value="AB HYDROLASE SUPERFAMILY PROTEIN C4A8.06C"/>
    <property type="match status" value="1"/>
</dbReference>
<dbReference type="Gene3D" id="3.40.50.1820">
    <property type="entry name" value="alpha/beta hydrolase"/>
    <property type="match status" value="1"/>
</dbReference>
<evidence type="ECO:0000256" key="1">
    <source>
        <dbReference type="ARBA" id="ARBA00010515"/>
    </source>
</evidence>
<evidence type="ECO:0000259" key="3">
    <source>
        <dbReference type="Pfam" id="PF07859"/>
    </source>
</evidence>
<dbReference type="InterPro" id="IPR002168">
    <property type="entry name" value="Lipase_GDXG_HIS_AS"/>
</dbReference>
<dbReference type="GO" id="GO:0016787">
    <property type="term" value="F:hydrolase activity"/>
    <property type="evidence" value="ECO:0007669"/>
    <property type="project" value="UniProtKB-KW"/>
</dbReference>
<dbReference type="PANTHER" id="PTHR48081:SF8">
    <property type="entry name" value="ALPHA_BETA HYDROLASE FOLD-3 DOMAIN-CONTAINING PROTEIN-RELATED"/>
    <property type="match status" value="1"/>
</dbReference>
<reference evidence="5" key="1">
    <citation type="submission" date="2014-02" db="EMBL/GenBank/DDBJ databases">
        <authorList>
            <person name="Gan H."/>
        </authorList>
    </citation>
    <scope>NUCLEOTIDE SEQUENCE [LARGE SCALE GENOMIC DNA]</scope>
    <source>
        <strain evidence="5">S1</strain>
    </source>
</reference>
<dbReference type="Pfam" id="PF07859">
    <property type="entry name" value="Abhydrolase_3"/>
    <property type="match status" value="1"/>
</dbReference>
<reference evidence="5" key="2">
    <citation type="submission" date="2014-11" db="EMBL/GenBank/DDBJ databases">
        <title>Draft genome sequence of Hydrogenophaga intermedia S1.</title>
        <authorList>
            <person name="Gan H.M."/>
            <person name="Chew T.H."/>
            <person name="Stolz A."/>
        </authorList>
    </citation>
    <scope>NUCLEOTIDE SEQUENCE [LARGE SCALE GENOMIC DNA]</scope>
    <source>
        <strain evidence="5">S1</strain>
    </source>
</reference>
<sequence>MDSTATSPLPVQTLSVPGQAALTLRVLGRKPRGGALPLVLHFHGGAFVSGDLDSGACLAELLAGSGAVVASLAYPLAPEHRFPEALEAGYAALEWLYKQRSKLAGKDAPLFVAGEEAGGNLAAAMALMVRDRAHPPLAGQILVAPMLDPCNATASLRQTLGDCVECKWAEGWKQYLRGPMDAEHPYAVPGLAQRLAGLPPALVLTGADDPMRDEALAYAERLRGAGIAVVSRVLGEGTGWPDSLAEPLVGECPCANEAREHLRAFFQAAMPPPS</sequence>
<accession>A0A1L1PLV3</accession>
<dbReference type="EMBL" id="CCAE010000003">
    <property type="protein sequence ID" value="CDN86305.1"/>
    <property type="molecule type" value="Genomic_DNA"/>
</dbReference>
<dbReference type="AlphaFoldDB" id="A0A1L1PLV3"/>
<evidence type="ECO:0000313" key="5">
    <source>
        <dbReference type="Proteomes" id="UP000028878"/>
    </source>
</evidence>